<dbReference type="EMBL" id="JAEACQ010000261">
    <property type="protein sequence ID" value="MBL7631185.1"/>
    <property type="molecule type" value="Genomic_DNA"/>
</dbReference>
<dbReference type="SUPFAM" id="SSF159888">
    <property type="entry name" value="YdhG-like"/>
    <property type="match status" value="1"/>
</dbReference>
<proteinExistence type="predicted"/>
<dbReference type="Pfam" id="PF08818">
    <property type="entry name" value="DUF1801"/>
    <property type="match status" value="1"/>
</dbReference>
<keyword evidence="3" id="KW-1185">Reference proteome</keyword>
<accession>A0A937UTE5</accession>
<dbReference type="AlphaFoldDB" id="A0A937UTE5"/>
<evidence type="ECO:0000313" key="2">
    <source>
        <dbReference type="EMBL" id="MBL7631185.1"/>
    </source>
</evidence>
<reference evidence="2" key="1">
    <citation type="submission" date="2020-12" db="EMBL/GenBank/DDBJ databases">
        <title>Genomic characterization of non-nitrogen-fixing Frankia strains.</title>
        <authorList>
            <person name="Carlos-Shanley C."/>
            <person name="Guerra T."/>
            <person name="Hahn D."/>
        </authorList>
    </citation>
    <scope>NUCLEOTIDE SEQUENCE</scope>
    <source>
        <strain evidence="2">CN6</strain>
    </source>
</reference>
<dbReference type="InterPro" id="IPR014922">
    <property type="entry name" value="YdhG-like"/>
</dbReference>
<gene>
    <name evidence="2" type="ORF">I7412_29305</name>
</gene>
<dbReference type="RefSeq" id="WP_203001885.1">
    <property type="nucleotide sequence ID" value="NZ_JADWYU010000086.1"/>
</dbReference>
<evidence type="ECO:0000313" key="3">
    <source>
        <dbReference type="Proteomes" id="UP000604475"/>
    </source>
</evidence>
<name>A0A937UTE5_9ACTN</name>
<protein>
    <submittedName>
        <fullName evidence="2">DUF1801 domain-containing protein</fullName>
    </submittedName>
</protein>
<dbReference type="Proteomes" id="UP000604475">
    <property type="component" value="Unassembled WGS sequence"/>
</dbReference>
<evidence type="ECO:0000259" key="1">
    <source>
        <dbReference type="Pfam" id="PF08818"/>
    </source>
</evidence>
<feature type="domain" description="YdhG-like" evidence="1">
    <location>
        <begin position="25"/>
        <end position="128"/>
    </location>
</feature>
<sequence>MAELKTQRNDGDVQAFLSAVEDERRRGDAQRLCAIMAEVTGDAPVMWGTNIIGFGHYQYTYANGRSNDWFTVGFAPRKQNLAIYLAGGFDEHADLLGRLGKYTTGKSCLYVKSLAAVDLDVLRELVARSHASAGSAAN</sequence>
<organism evidence="2 3">
    <name type="scientific">Frankia nepalensis</name>
    <dbReference type="NCBI Taxonomy" id="1836974"/>
    <lineage>
        <taxon>Bacteria</taxon>
        <taxon>Bacillati</taxon>
        <taxon>Actinomycetota</taxon>
        <taxon>Actinomycetes</taxon>
        <taxon>Frankiales</taxon>
        <taxon>Frankiaceae</taxon>
        <taxon>Frankia</taxon>
    </lineage>
</organism>
<comment type="caution">
    <text evidence="2">The sequence shown here is derived from an EMBL/GenBank/DDBJ whole genome shotgun (WGS) entry which is preliminary data.</text>
</comment>